<evidence type="ECO:0000313" key="2">
    <source>
        <dbReference type="Proteomes" id="UP000324222"/>
    </source>
</evidence>
<proteinExistence type="predicted"/>
<organism evidence="1 2">
    <name type="scientific">Portunus trituberculatus</name>
    <name type="common">Swimming crab</name>
    <name type="synonym">Neptunus trituberculatus</name>
    <dbReference type="NCBI Taxonomy" id="210409"/>
    <lineage>
        <taxon>Eukaryota</taxon>
        <taxon>Metazoa</taxon>
        <taxon>Ecdysozoa</taxon>
        <taxon>Arthropoda</taxon>
        <taxon>Crustacea</taxon>
        <taxon>Multicrustacea</taxon>
        <taxon>Malacostraca</taxon>
        <taxon>Eumalacostraca</taxon>
        <taxon>Eucarida</taxon>
        <taxon>Decapoda</taxon>
        <taxon>Pleocyemata</taxon>
        <taxon>Brachyura</taxon>
        <taxon>Eubrachyura</taxon>
        <taxon>Portunoidea</taxon>
        <taxon>Portunidae</taxon>
        <taxon>Portuninae</taxon>
        <taxon>Portunus</taxon>
    </lineage>
</organism>
<evidence type="ECO:0000313" key="1">
    <source>
        <dbReference type="EMBL" id="MPC82876.1"/>
    </source>
</evidence>
<dbReference type="Proteomes" id="UP000324222">
    <property type="component" value="Unassembled WGS sequence"/>
</dbReference>
<keyword evidence="2" id="KW-1185">Reference proteome</keyword>
<comment type="caution">
    <text evidence="1">The sequence shown here is derived from an EMBL/GenBank/DDBJ whole genome shotgun (WGS) entry which is preliminary data.</text>
</comment>
<dbReference type="AlphaFoldDB" id="A0A5B7IMN0"/>
<accession>A0A5B7IMN0</accession>
<dbReference type="EMBL" id="VSRR010060973">
    <property type="protein sequence ID" value="MPC82876.1"/>
    <property type="molecule type" value="Genomic_DNA"/>
</dbReference>
<gene>
    <name evidence="1" type="ORF">E2C01_077562</name>
</gene>
<protein>
    <submittedName>
        <fullName evidence="1">Uncharacterized protein</fullName>
    </submittedName>
</protein>
<reference evidence="1 2" key="1">
    <citation type="submission" date="2019-05" db="EMBL/GenBank/DDBJ databases">
        <title>Another draft genome of Portunus trituberculatus and its Hox gene families provides insights of decapod evolution.</title>
        <authorList>
            <person name="Jeong J.-H."/>
            <person name="Song I."/>
            <person name="Kim S."/>
            <person name="Choi T."/>
            <person name="Kim D."/>
            <person name="Ryu S."/>
            <person name="Kim W."/>
        </authorList>
    </citation>
    <scope>NUCLEOTIDE SEQUENCE [LARGE SCALE GENOMIC DNA]</scope>
    <source>
        <tissue evidence="1">Muscle</tissue>
    </source>
</reference>
<sequence>MCRTNPGHDIMEASYAHDTSNINKLALGKCTRLQFGWLQIFRNGSFKMPFATFLAPVILGLAGILACNQLDSAVGGTMLETE</sequence>
<name>A0A5B7IMN0_PORTR</name>